<dbReference type="GO" id="GO:0016491">
    <property type="term" value="F:oxidoreductase activity"/>
    <property type="evidence" value="ECO:0007669"/>
    <property type="project" value="UniProtKB-KW"/>
</dbReference>
<proteinExistence type="inferred from homology"/>
<dbReference type="AlphaFoldDB" id="A0A4R1LCH7"/>
<dbReference type="SMART" id="SM00564">
    <property type="entry name" value="PQQ"/>
    <property type="match status" value="5"/>
</dbReference>
<dbReference type="InterPro" id="IPR002372">
    <property type="entry name" value="PQQ_rpt_dom"/>
</dbReference>
<evidence type="ECO:0000256" key="1">
    <source>
        <dbReference type="ARBA" id="ARBA00001931"/>
    </source>
</evidence>
<accession>A0A4R1LCH7</accession>
<evidence type="ECO:0000256" key="4">
    <source>
        <dbReference type="SAM" id="Phobius"/>
    </source>
</evidence>
<dbReference type="Gene3D" id="2.140.10.10">
    <property type="entry name" value="Quinoprotein alcohol dehydrogenase-like superfamily"/>
    <property type="match status" value="1"/>
</dbReference>
<keyword evidence="3" id="KW-0560">Oxidoreductase</keyword>
<dbReference type="Pfam" id="PF01011">
    <property type="entry name" value="PQQ"/>
    <property type="match status" value="2"/>
</dbReference>
<evidence type="ECO:0000259" key="5">
    <source>
        <dbReference type="Pfam" id="PF01011"/>
    </source>
</evidence>
<dbReference type="EMBL" id="SMGK01000001">
    <property type="protein sequence ID" value="TCK75317.1"/>
    <property type="molecule type" value="Genomic_DNA"/>
</dbReference>
<keyword evidence="4" id="KW-0812">Transmembrane</keyword>
<gene>
    <name evidence="6" type="ORF">C7378_0300</name>
</gene>
<dbReference type="InterPro" id="IPR018391">
    <property type="entry name" value="PQQ_b-propeller_rpt"/>
</dbReference>
<keyword evidence="7" id="KW-1185">Reference proteome</keyword>
<keyword evidence="4" id="KW-1133">Transmembrane helix</keyword>
<protein>
    <submittedName>
        <fullName evidence="6">Alcohol dehydrogenase (Cytochrome c)</fullName>
    </submittedName>
</protein>
<evidence type="ECO:0000256" key="3">
    <source>
        <dbReference type="ARBA" id="ARBA00023002"/>
    </source>
</evidence>
<comment type="cofactor">
    <cofactor evidence="1">
        <name>pyrroloquinoline quinone</name>
        <dbReference type="ChEBI" id="CHEBI:58442"/>
    </cofactor>
</comment>
<dbReference type="Proteomes" id="UP000295210">
    <property type="component" value="Unassembled WGS sequence"/>
</dbReference>
<dbReference type="SUPFAM" id="SSF50998">
    <property type="entry name" value="Quinoprotein alcohol dehydrogenase-like"/>
    <property type="match status" value="1"/>
</dbReference>
<dbReference type="InterPro" id="IPR030939">
    <property type="entry name" value="Acido_non_PQQ"/>
</dbReference>
<dbReference type="PANTHER" id="PTHR32303">
    <property type="entry name" value="QUINOPROTEIN ALCOHOL DEHYDROGENASE (CYTOCHROME C)"/>
    <property type="match status" value="1"/>
</dbReference>
<comment type="caution">
    <text evidence="6">The sequence shown here is derived from an EMBL/GenBank/DDBJ whole genome shotgun (WGS) entry which is preliminary data.</text>
</comment>
<sequence length="581" mass="63132">MNNLSLHSIRQENSYGIQDTSAGEEQTPQHLRRSYLENAGEGSGTSQPILIYMLLLRDSQIYMKFMKNVLFIVVSAVIWSTCTSALPAQSLNTATLLNPPPDSWPSYNGDYSGRRHSSLTQITPTNVNRLTLAWAFQTNKSATIKSSPLLVDGVLYFTLPDNVWAIDARSGHQLWHYTYPPNKGDHIGQRGVGIYKDSVFFTSPDAHLVSLDIKDGKVRWIVQIADVEKGYWTTMAPLVVGNHVIVGVGGDLDNLLTFVRSVDPETGKTQWQWNVTPPAGTPNTATGGTTWMAGTYDPDLHLIYWGTGNPTPVLNGSTRPGDNLYTCSIVALNPDTGKLVWAFQPSPHDTHDWDAVETPVLVDGVFHGRQRKMLMQASRNGYFFVVDRTNGKSLLTVPFGPVNWALGIDKQGRPIPNPAKEPAPDGRLIAPDEGGLTNFRAPSFDPTTGLFIVDAHPSWSIYFAKPADGAYGWAGADYSLWGKGVIEAIDYQTGKIRWSHEVGQGGSGAGVLTTASGLTFTGDAHGNFLALNTANGRTLWHAGSGAGIGSSPITYELDGQQYVLTSGGGVMFAWKLPRATP</sequence>
<dbReference type="InterPro" id="IPR011047">
    <property type="entry name" value="Quinoprotein_ADH-like_sf"/>
</dbReference>
<organism evidence="6 7">
    <name type="scientific">Acidipila rosea</name>
    <dbReference type="NCBI Taxonomy" id="768535"/>
    <lineage>
        <taxon>Bacteria</taxon>
        <taxon>Pseudomonadati</taxon>
        <taxon>Acidobacteriota</taxon>
        <taxon>Terriglobia</taxon>
        <taxon>Terriglobales</taxon>
        <taxon>Acidobacteriaceae</taxon>
        <taxon>Acidipila</taxon>
    </lineage>
</organism>
<evidence type="ECO:0000313" key="6">
    <source>
        <dbReference type="EMBL" id="TCK75317.1"/>
    </source>
</evidence>
<evidence type="ECO:0000313" key="7">
    <source>
        <dbReference type="Proteomes" id="UP000295210"/>
    </source>
</evidence>
<comment type="similarity">
    <text evidence="2">Belongs to the bacterial PQQ dehydrogenase family.</text>
</comment>
<reference evidence="6 7" key="1">
    <citation type="submission" date="2019-03" db="EMBL/GenBank/DDBJ databases">
        <title>Genomic Encyclopedia of Type Strains, Phase IV (KMG-IV): sequencing the most valuable type-strain genomes for metagenomic binning, comparative biology and taxonomic classification.</title>
        <authorList>
            <person name="Goeker M."/>
        </authorList>
    </citation>
    <scope>NUCLEOTIDE SEQUENCE [LARGE SCALE GENOMIC DNA]</scope>
    <source>
        <strain evidence="6 7">DSM 103428</strain>
    </source>
</reference>
<keyword evidence="4" id="KW-0472">Membrane</keyword>
<dbReference type="NCBIfam" id="TIGR04528">
    <property type="entry name" value="acido_non_PQQ"/>
    <property type="match status" value="1"/>
</dbReference>
<feature type="domain" description="Pyrrolo-quinoline quinone repeat" evidence="5">
    <location>
        <begin position="484"/>
        <end position="563"/>
    </location>
</feature>
<feature type="domain" description="Pyrrolo-quinoline quinone repeat" evidence="5">
    <location>
        <begin position="104"/>
        <end position="400"/>
    </location>
</feature>
<name>A0A4R1LCH7_9BACT</name>
<feature type="transmembrane region" description="Helical" evidence="4">
    <location>
        <begin position="69"/>
        <end position="88"/>
    </location>
</feature>
<evidence type="ECO:0000256" key="2">
    <source>
        <dbReference type="ARBA" id="ARBA00008156"/>
    </source>
</evidence>